<protein>
    <submittedName>
        <fullName evidence="8">Multidrug resistance protein MdtC</fullName>
    </submittedName>
</protein>
<keyword evidence="3" id="KW-0997">Cell inner membrane</keyword>
<keyword evidence="6 7" id="KW-0472">Membrane</keyword>
<dbReference type="Pfam" id="PF00873">
    <property type="entry name" value="ACR_tran"/>
    <property type="match status" value="1"/>
</dbReference>
<feature type="transmembrane region" description="Helical" evidence="7">
    <location>
        <begin position="334"/>
        <end position="353"/>
    </location>
</feature>
<dbReference type="PANTHER" id="PTHR32063:SF34">
    <property type="entry name" value="MULTIDRUG RESISTANCE PROTEIN MDTC"/>
    <property type="match status" value="1"/>
</dbReference>
<dbReference type="PANTHER" id="PTHR32063">
    <property type="match status" value="1"/>
</dbReference>
<dbReference type="Gene3D" id="3.30.70.1320">
    <property type="entry name" value="Multidrug efflux transporter AcrB pore domain like"/>
    <property type="match status" value="1"/>
</dbReference>
<evidence type="ECO:0000256" key="6">
    <source>
        <dbReference type="ARBA" id="ARBA00023136"/>
    </source>
</evidence>
<feature type="transmembrane region" description="Helical" evidence="7">
    <location>
        <begin position="853"/>
        <end position="870"/>
    </location>
</feature>
<reference evidence="8" key="1">
    <citation type="journal article" date="2023" name="Antonie Van Leeuwenhoek">
        <title>Mesoterricola silvestris gen. nov., sp. nov., Mesoterricola sediminis sp. nov., Geothrix oryzae sp. nov., Geothrix edaphica sp. nov., Geothrix rubra sp. nov., and Geothrix limicola sp. nov., six novel members of Acidobacteriota isolated from soils.</title>
        <authorList>
            <person name="Itoh H."/>
            <person name="Sugisawa Y."/>
            <person name="Mise K."/>
            <person name="Xu Z."/>
            <person name="Kuniyasu M."/>
            <person name="Ushijima N."/>
            <person name="Kawano K."/>
            <person name="Kobayashi E."/>
            <person name="Shiratori Y."/>
            <person name="Masuda Y."/>
            <person name="Senoo K."/>
        </authorList>
    </citation>
    <scope>NUCLEOTIDE SEQUENCE</scope>
    <source>
        <strain evidence="8">Red802</strain>
    </source>
</reference>
<evidence type="ECO:0000256" key="7">
    <source>
        <dbReference type="SAM" id="Phobius"/>
    </source>
</evidence>
<evidence type="ECO:0000256" key="3">
    <source>
        <dbReference type="ARBA" id="ARBA00022519"/>
    </source>
</evidence>
<feature type="transmembrane region" description="Helical" evidence="7">
    <location>
        <begin position="903"/>
        <end position="928"/>
    </location>
</feature>
<dbReference type="Gene3D" id="1.20.1640.10">
    <property type="entry name" value="Multidrug efflux transporter AcrB transmembrane domain"/>
    <property type="match status" value="2"/>
</dbReference>
<feature type="transmembrane region" description="Helical" evidence="7">
    <location>
        <begin position="431"/>
        <end position="451"/>
    </location>
</feature>
<evidence type="ECO:0000313" key="9">
    <source>
        <dbReference type="Proteomes" id="UP001165044"/>
    </source>
</evidence>
<feature type="transmembrane region" description="Helical" evidence="7">
    <location>
        <begin position="360"/>
        <end position="381"/>
    </location>
</feature>
<keyword evidence="9" id="KW-1185">Reference proteome</keyword>
<evidence type="ECO:0000256" key="5">
    <source>
        <dbReference type="ARBA" id="ARBA00022989"/>
    </source>
</evidence>
<dbReference type="PRINTS" id="PR00702">
    <property type="entry name" value="ACRIFLAVINRP"/>
</dbReference>
<keyword evidence="5 7" id="KW-1133">Transmembrane helix</keyword>
<organism evidence="8 9">
    <name type="scientific">Geothrix edaphica</name>
    <dbReference type="NCBI Taxonomy" id="2927976"/>
    <lineage>
        <taxon>Bacteria</taxon>
        <taxon>Pseudomonadati</taxon>
        <taxon>Acidobacteriota</taxon>
        <taxon>Holophagae</taxon>
        <taxon>Holophagales</taxon>
        <taxon>Holophagaceae</taxon>
        <taxon>Geothrix</taxon>
    </lineage>
</organism>
<keyword evidence="2" id="KW-1003">Cell membrane</keyword>
<feature type="transmembrane region" description="Helical" evidence="7">
    <location>
        <begin position="981"/>
        <end position="1006"/>
    </location>
</feature>
<sequence>MSISAPFIRRPVATTLLTVALALLGAIAYTFLPVSPLPQVEFPTIQVSAGLPGASPETMASSVATPLERQFGRIAGITEMTSASSLGGTNITLQFDLSRNIDAAGRDVQAAINAARGDLPSNLPNNPSYRKVNPADSPILMLALTSNLIPRERMYDVASSVLQQKLSQIQGVGQVFVWGGALPAVRVDVNPAVLNAQGMALEDVRLAIAGANINRPKGDIANGGTTWSLSTTDQLMKAADYQPLIVRYRNGNAVRLSDVATVTDSVENVRNRGLSNGVPAIIVPIFRQPDANIIETVDRVRAILPQLQASLPPTIELKVLIDATRTIRASVKDVQVAMSISIGLVILVVFVFLRSVRSTLIPSVAVPISLIGTFGAMYMLGYTIDNLSLMALTVATGFVVDDAIVVVENITRHLEGGMQPMEAALHGAKEIGFTVVSISISLIAVFIPILLMGGIVGRLFREFAVTLSVAIVVSMVVSLTTTPMMCSRLLRPHSEERHGRVFQATERAFQWIMRHYETSLAWVLRHQRFTLGVALGTMLATVGLYVVIPKGFFPQQDTGRLTGSIQAAQDISFAGMEKLMTGYVAIVQADPAVENVTAFIGGGNTGRMFASLKPNDQRKETADQVIARLRGKTAHLPGGTLYMQPVQDIRIGGRPSSSQYQYTLQGDDARELFDWAPRVLQKLRTVPQLADANTDLQNKGLEASLVIDRATASRLGITPQAIDSTLYDAFGQRFVSTIYTTLNQYHVVMEVDTPFMQTPDGLRHTYVRSTTGDLVPLSAFTRLERRNTALSVNHQGQQPSVTLSFNLPPGVALGDAVAAIDKAQQEIRLPGTIRGSFMGTAQAFKASLSNQPLLLAAALLVVYIVLGVLYESLIHPLTILSTLPSAGVGALLALLAFRTELSVIAFIGIILLIGIVKKNAILMIDFAIEVERREGKTPEESIFQACLLRFRPITMTTMAAMLGGLPLAIGMGTGSELRQPLGIAIVGGLLFSQLLTLYTTPVIYLYMDRARLRWERYRKGRAGLVETLMQD</sequence>
<evidence type="ECO:0000256" key="1">
    <source>
        <dbReference type="ARBA" id="ARBA00022448"/>
    </source>
</evidence>
<accession>A0ABQ5PUI4</accession>
<comment type="caution">
    <text evidence="8">The sequence shown here is derived from an EMBL/GenBank/DDBJ whole genome shotgun (WGS) entry which is preliminary data.</text>
</comment>
<dbReference type="SUPFAM" id="SSF82714">
    <property type="entry name" value="Multidrug efflux transporter AcrB TolC docking domain, DN and DC subdomains"/>
    <property type="match status" value="2"/>
</dbReference>
<gene>
    <name evidence="8" type="primary">mdtC</name>
    <name evidence="8" type="ORF">GETHED_04210</name>
</gene>
<dbReference type="EMBL" id="BSDC01000001">
    <property type="protein sequence ID" value="GLH66057.1"/>
    <property type="molecule type" value="Genomic_DNA"/>
</dbReference>
<name>A0ABQ5PUI4_9BACT</name>
<feature type="transmembrane region" description="Helical" evidence="7">
    <location>
        <begin position="529"/>
        <end position="548"/>
    </location>
</feature>
<keyword evidence="1" id="KW-0813">Transport</keyword>
<dbReference type="Proteomes" id="UP001165044">
    <property type="component" value="Unassembled WGS sequence"/>
</dbReference>
<dbReference type="NCBIfam" id="NF033617">
    <property type="entry name" value="RND_permease_2"/>
    <property type="match status" value="1"/>
</dbReference>
<dbReference type="InterPro" id="IPR001036">
    <property type="entry name" value="Acrflvin-R"/>
</dbReference>
<evidence type="ECO:0000256" key="2">
    <source>
        <dbReference type="ARBA" id="ARBA00022475"/>
    </source>
</evidence>
<dbReference type="InterPro" id="IPR027463">
    <property type="entry name" value="AcrB_DN_DC_subdom"/>
</dbReference>
<feature type="transmembrane region" description="Helical" evidence="7">
    <location>
        <begin position="463"/>
        <end position="481"/>
    </location>
</feature>
<dbReference type="Gene3D" id="3.30.2090.10">
    <property type="entry name" value="Multidrug efflux transporter AcrB TolC docking domain, DN and DC subdomains"/>
    <property type="match status" value="2"/>
</dbReference>
<keyword evidence="4 7" id="KW-0812">Transmembrane</keyword>
<evidence type="ECO:0000313" key="8">
    <source>
        <dbReference type="EMBL" id="GLH66057.1"/>
    </source>
</evidence>
<dbReference type="SUPFAM" id="SSF82693">
    <property type="entry name" value="Multidrug efflux transporter AcrB pore domain, PN1, PN2, PC1 and PC2 subdomains"/>
    <property type="match status" value="3"/>
</dbReference>
<feature type="transmembrane region" description="Helical" evidence="7">
    <location>
        <begin position="948"/>
        <end position="969"/>
    </location>
</feature>
<evidence type="ECO:0000256" key="4">
    <source>
        <dbReference type="ARBA" id="ARBA00022692"/>
    </source>
</evidence>
<dbReference type="SUPFAM" id="SSF82866">
    <property type="entry name" value="Multidrug efflux transporter AcrB transmembrane domain"/>
    <property type="match status" value="2"/>
</dbReference>
<dbReference type="Gene3D" id="3.30.70.1430">
    <property type="entry name" value="Multidrug efflux transporter AcrB pore domain"/>
    <property type="match status" value="2"/>
</dbReference>
<dbReference type="RefSeq" id="WP_285606145.1">
    <property type="nucleotide sequence ID" value="NZ_BSDC01000001.1"/>
</dbReference>
<proteinExistence type="predicted"/>
<dbReference type="Gene3D" id="3.30.70.1440">
    <property type="entry name" value="Multidrug efflux transporter AcrB pore domain"/>
    <property type="match status" value="1"/>
</dbReference>